<keyword evidence="2" id="KW-1185">Reference proteome</keyword>
<dbReference type="Proteomes" id="UP000664844">
    <property type="component" value="Unassembled WGS sequence"/>
</dbReference>
<feature type="non-terminal residue" evidence="1">
    <location>
        <position position="1"/>
    </location>
</feature>
<name>A0ABS3FU31_9CYAN</name>
<dbReference type="RefSeq" id="WP_207089098.1">
    <property type="nucleotide sequence ID" value="NZ_JAFLQW010000434.1"/>
</dbReference>
<comment type="caution">
    <text evidence="1">The sequence shown here is derived from an EMBL/GenBank/DDBJ whole genome shotgun (WGS) entry which is preliminary data.</text>
</comment>
<gene>
    <name evidence="1" type="ORF">J0895_16280</name>
</gene>
<evidence type="ECO:0000313" key="1">
    <source>
        <dbReference type="EMBL" id="MBO0350624.1"/>
    </source>
</evidence>
<reference evidence="1 2" key="1">
    <citation type="submission" date="2021-03" db="EMBL/GenBank/DDBJ databases">
        <title>Metabolic Capacity of the Antarctic Cyanobacterium Phormidium pseudopriestleyi that Sustains Oxygenic Photosynthesis in the Presence of Hydrogen Sulfide.</title>
        <authorList>
            <person name="Lumian J.E."/>
            <person name="Jungblut A.D."/>
            <person name="Dillon M.L."/>
            <person name="Hawes I."/>
            <person name="Doran P.T."/>
            <person name="Mackey T.J."/>
            <person name="Dick G.J."/>
            <person name="Grettenberger C.L."/>
            <person name="Sumner D.Y."/>
        </authorList>
    </citation>
    <scope>NUCLEOTIDE SEQUENCE [LARGE SCALE GENOMIC DNA]</scope>
    <source>
        <strain evidence="1 2">FRX01</strain>
    </source>
</reference>
<proteinExistence type="predicted"/>
<sequence>FITDKKQDRAGVKAFLTLFLNGCQSMQGERIEIAPWTRISSDKIMHGLDPTHAIISRLSPNKIAAVNG</sequence>
<accession>A0ABS3FU31</accession>
<evidence type="ECO:0000313" key="2">
    <source>
        <dbReference type="Proteomes" id="UP000664844"/>
    </source>
</evidence>
<protein>
    <submittedName>
        <fullName evidence="1">Uncharacterized protein</fullName>
    </submittedName>
</protein>
<organism evidence="1 2">
    <name type="scientific">Phormidium pseudopriestleyi FRX01</name>
    <dbReference type="NCBI Taxonomy" id="1759528"/>
    <lineage>
        <taxon>Bacteria</taxon>
        <taxon>Bacillati</taxon>
        <taxon>Cyanobacteriota</taxon>
        <taxon>Cyanophyceae</taxon>
        <taxon>Oscillatoriophycideae</taxon>
        <taxon>Oscillatoriales</taxon>
        <taxon>Oscillatoriaceae</taxon>
        <taxon>Phormidium</taxon>
    </lineage>
</organism>
<dbReference type="EMBL" id="JAFLQW010000434">
    <property type="protein sequence ID" value="MBO0350624.1"/>
    <property type="molecule type" value="Genomic_DNA"/>
</dbReference>